<dbReference type="EMBL" id="JACIES010000003">
    <property type="protein sequence ID" value="MBB4025848.1"/>
    <property type="molecule type" value="Genomic_DNA"/>
</dbReference>
<dbReference type="OrthoDB" id="1094571at2"/>
<comment type="caution">
    <text evidence="1">The sequence shown here is derived from an EMBL/GenBank/DDBJ whole genome shotgun (WGS) entry which is preliminary data.</text>
</comment>
<keyword evidence="2" id="KW-1185">Reference proteome</keyword>
<dbReference type="AlphaFoldDB" id="A0A7W6HWS4"/>
<dbReference type="GeneID" id="93100364"/>
<proteinExistence type="predicted"/>
<dbReference type="Proteomes" id="UP000546007">
    <property type="component" value="Unassembled WGS sequence"/>
</dbReference>
<protein>
    <submittedName>
        <fullName evidence="1">Uncharacterized protein</fullName>
    </submittedName>
</protein>
<dbReference type="RefSeq" id="WP_124315914.1">
    <property type="nucleotide sequence ID" value="NZ_AP028155.1"/>
</dbReference>
<accession>A0A7W6HWS4</accession>
<organism evidence="1 2">
    <name type="scientific">Butyricimonas faecihominis</name>
    <dbReference type="NCBI Taxonomy" id="1472416"/>
    <lineage>
        <taxon>Bacteria</taxon>
        <taxon>Pseudomonadati</taxon>
        <taxon>Bacteroidota</taxon>
        <taxon>Bacteroidia</taxon>
        <taxon>Bacteroidales</taxon>
        <taxon>Odoribacteraceae</taxon>
        <taxon>Butyricimonas</taxon>
    </lineage>
</organism>
<evidence type="ECO:0000313" key="2">
    <source>
        <dbReference type="Proteomes" id="UP000546007"/>
    </source>
</evidence>
<evidence type="ECO:0000313" key="1">
    <source>
        <dbReference type="EMBL" id="MBB4025848.1"/>
    </source>
</evidence>
<sequence>MVEIKSGLLKDAHGQFDGMVIYHKRGKTFGRKFPSYDGNAGSPTRAHQNTRLSSVVTLYQSVKNTFLVYSWNREANNRNIASGYNLFVKENINAYDTDYNIGDFALLKFTVGDLQMPFHFRQQDAPEGILSINWETTPWILDRRNKDELVLAVIYDNEPFRVQIIENTGITRTDGIANIPLEQPDATEAHVYAFFTNADRDSFTNSLYYKVKLK</sequence>
<gene>
    <name evidence="1" type="ORF">GGR14_001632</name>
</gene>
<name>A0A7W6HWS4_9BACT</name>
<reference evidence="1 2" key="1">
    <citation type="submission" date="2020-08" db="EMBL/GenBank/DDBJ databases">
        <title>Genomic Encyclopedia of Type Strains, Phase IV (KMG-IV): sequencing the most valuable type-strain genomes for metagenomic binning, comparative biology and taxonomic classification.</title>
        <authorList>
            <person name="Goeker M."/>
        </authorList>
    </citation>
    <scope>NUCLEOTIDE SEQUENCE [LARGE SCALE GENOMIC DNA]</scope>
    <source>
        <strain evidence="1 2">DSM 105721</strain>
    </source>
</reference>